<keyword evidence="12 13" id="KW-0407">Ion channel</keyword>
<evidence type="ECO:0000256" key="11">
    <source>
        <dbReference type="ARBA" id="ARBA00023214"/>
    </source>
</evidence>
<dbReference type="PANTHER" id="PTHR12424">
    <property type="entry name" value="TWEETY-RELATED"/>
    <property type="match status" value="1"/>
</dbReference>
<dbReference type="RefSeq" id="XP_005096637.1">
    <property type="nucleotide sequence ID" value="XM_005096580.2"/>
</dbReference>
<evidence type="ECO:0000256" key="3">
    <source>
        <dbReference type="ARBA" id="ARBA00022448"/>
    </source>
</evidence>
<gene>
    <name evidence="15" type="primary">LOC101863098</name>
</gene>
<feature type="transmembrane region" description="Helical" evidence="13">
    <location>
        <begin position="216"/>
        <end position="237"/>
    </location>
</feature>
<keyword evidence="4" id="KW-1003">Cell membrane</keyword>
<evidence type="ECO:0000256" key="7">
    <source>
        <dbReference type="ARBA" id="ARBA00023065"/>
    </source>
</evidence>
<feature type="transmembrane region" description="Helical" evidence="13">
    <location>
        <begin position="244"/>
        <end position="269"/>
    </location>
</feature>
<dbReference type="GeneID" id="101863098"/>
<name>A0ABM0JLQ8_APLCA</name>
<keyword evidence="3 13" id="KW-0813">Transport</keyword>
<keyword evidence="9 13" id="KW-0869">Chloride channel</keyword>
<evidence type="ECO:0000256" key="4">
    <source>
        <dbReference type="ARBA" id="ARBA00022475"/>
    </source>
</evidence>
<dbReference type="Pfam" id="PF04906">
    <property type="entry name" value="Tweety"/>
    <property type="match status" value="1"/>
</dbReference>
<comment type="similarity">
    <text evidence="2 13">Belongs to the tweety family.</text>
</comment>
<sequence length="523" mass="57883">MEGDGSQEKYEKIWLSNFFHSFPHWNFAFSTVNSTFDPESDDYREAAGLWGLVPIAVCFMLWLVFLIYFVFRCCQSQAQAKPRPSACPSVFTGICILIVVGLLGFGFYENEKAHRGVQNCRRAVIDANTTISLASNRVQSLDDIAEEISTKVSDDLEKAVSQLNSTALAKAIKLINHIRTEATSVRGYVDKINIEDEQGGLDDGIKLSGDIEYYRWMVNILVYCLYIFLLLLAFIGLLIKSKALLIVSAALAVIFSLFIWITTGVYLSFSVALGDLCHDPDSYFLSLAKGSAQEGAIRAYILCDDPTKPYQNEIQDALNSVSLAAKDLNDTVRLAQPFHIPGLEGPVKEMRQNLQFATGNLSTLLTDVGMCSALHDDYIDALDAACISTLSASAFLALISCVVAIACTVIIFTLSCAWRQYVKINVRAEYVPVDDSDPFLPRPPLYESDYGTMGHSTPRPWSERGTLQHGNMNAADDQVLMMTHQHPLPIDESPPPAYYPGKYIRQYADSAPSPGSVRHHPGH</sequence>
<evidence type="ECO:0000256" key="9">
    <source>
        <dbReference type="ARBA" id="ARBA00023173"/>
    </source>
</evidence>
<feature type="transmembrane region" description="Helical" evidence="13">
    <location>
        <begin position="394"/>
        <end position="418"/>
    </location>
</feature>
<comment type="subcellular location">
    <subcellularLocation>
        <location evidence="1 13">Cell membrane</location>
        <topology evidence="1 13">Multi-pass membrane protein</topology>
    </subcellularLocation>
</comment>
<feature type="transmembrane region" description="Helical" evidence="13">
    <location>
        <begin position="47"/>
        <end position="70"/>
    </location>
</feature>
<protein>
    <recommendedName>
        <fullName evidence="13">Protein tweety homolog</fullName>
    </recommendedName>
</protein>
<dbReference type="InterPro" id="IPR006990">
    <property type="entry name" value="Tweety"/>
</dbReference>
<dbReference type="PANTHER" id="PTHR12424:SF8">
    <property type="entry name" value="PROTEIN TWEETY"/>
    <property type="match status" value="1"/>
</dbReference>
<accession>A0ABM0JLQ8</accession>
<organism evidence="14 15">
    <name type="scientific">Aplysia californica</name>
    <name type="common">California sea hare</name>
    <dbReference type="NCBI Taxonomy" id="6500"/>
    <lineage>
        <taxon>Eukaryota</taxon>
        <taxon>Metazoa</taxon>
        <taxon>Spiralia</taxon>
        <taxon>Lophotrochozoa</taxon>
        <taxon>Mollusca</taxon>
        <taxon>Gastropoda</taxon>
        <taxon>Heterobranchia</taxon>
        <taxon>Euthyneura</taxon>
        <taxon>Tectipleura</taxon>
        <taxon>Aplysiida</taxon>
        <taxon>Aplysioidea</taxon>
        <taxon>Aplysiidae</taxon>
        <taxon>Aplysia</taxon>
    </lineage>
</organism>
<evidence type="ECO:0000256" key="12">
    <source>
        <dbReference type="ARBA" id="ARBA00023303"/>
    </source>
</evidence>
<feature type="transmembrane region" description="Helical" evidence="13">
    <location>
        <begin position="90"/>
        <end position="108"/>
    </location>
</feature>
<comment type="function">
    <text evidence="13">Probable chloride channel.</text>
</comment>
<evidence type="ECO:0000313" key="15">
    <source>
        <dbReference type="RefSeq" id="XP_005096637.1"/>
    </source>
</evidence>
<keyword evidence="11 13" id="KW-0868">Chloride</keyword>
<keyword evidence="8 13" id="KW-0472">Membrane</keyword>
<evidence type="ECO:0000313" key="14">
    <source>
        <dbReference type="Proteomes" id="UP000694888"/>
    </source>
</evidence>
<evidence type="ECO:0000256" key="5">
    <source>
        <dbReference type="ARBA" id="ARBA00022692"/>
    </source>
</evidence>
<reference evidence="15" key="1">
    <citation type="submission" date="2025-08" db="UniProtKB">
        <authorList>
            <consortium name="RefSeq"/>
        </authorList>
    </citation>
    <scope>IDENTIFICATION</scope>
</reference>
<keyword evidence="7 13" id="KW-0406">Ion transport</keyword>
<evidence type="ECO:0000256" key="1">
    <source>
        <dbReference type="ARBA" id="ARBA00004651"/>
    </source>
</evidence>
<keyword evidence="6 13" id="KW-1133">Transmembrane helix</keyword>
<evidence type="ECO:0000256" key="6">
    <source>
        <dbReference type="ARBA" id="ARBA00022989"/>
    </source>
</evidence>
<keyword evidence="10" id="KW-0325">Glycoprotein</keyword>
<evidence type="ECO:0000256" key="2">
    <source>
        <dbReference type="ARBA" id="ARBA00009849"/>
    </source>
</evidence>
<evidence type="ECO:0000256" key="10">
    <source>
        <dbReference type="ARBA" id="ARBA00023180"/>
    </source>
</evidence>
<keyword evidence="14" id="KW-1185">Reference proteome</keyword>
<dbReference type="Proteomes" id="UP000694888">
    <property type="component" value="Unplaced"/>
</dbReference>
<evidence type="ECO:0000256" key="8">
    <source>
        <dbReference type="ARBA" id="ARBA00023136"/>
    </source>
</evidence>
<evidence type="ECO:0000256" key="13">
    <source>
        <dbReference type="RuleBase" id="RU361114"/>
    </source>
</evidence>
<proteinExistence type="inferred from homology"/>
<keyword evidence="5 13" id="KW-0812">Transmembrane</keyword>